<comment type="similarity">
    <text evidence="5">Belongs to the SPT3 family.</text>
</comment>
<name>A0A8X6QNC4_NEPPI</name>
<evidence type="ECO:0000256" key="3">
    <source>
        <dbReference type="ARBA" id="ARBA00023163"/>
    </source>
</evidence>
<evidence type="ECO:0000256" key="5">
    <source>
        <dbReference type="ARBA" id="ARBA00061274"/>
    </source>
</evidence>
<dbReference type="GO" id="GO:0006366">
    <property type="term" value="P:transcription by RNA polymerase II"/>
    <property type="evidence" value="ECO:0007669"/>
    <property type="project" value="InterPro"/>
</dbReference>
<dbReference type="GO" id="GO:0003713">
    <property type="term" value="F:transcription coactivator activity"/>
    <property type="evidence" value="ECO:0007669"/>
    <property type="project" value="TreeGrafter"/>
</dbReference>
<proteinExistence type="inferred from homology"/>
<dbReference type="OrthoDB" id="440760at2759"/>
<evidence type="ECO:0000313" key="8">
    <source>
        <dbReference type="Proteomes" id="UP000887013"/>
    </source>
</evidence>
<evidence type="ECO:0000256" key="1">
    <source>
        <dbReference type="ARBA" id="ARBA00004123"/>
    </source>
</evidence>
<keyword evidence="4" id="KW-0539">Nucleus</keyword>
<keyword evidence="8" id="KW-1185">Reference proteome</keyword>
<comment type="caution">
    <text evidence="7">The sequence shown here is derived from an EMBL/GenBank/DDBJ whole genome shotgun (WGS) entry which is preliminary data.</text>
</comment>
<reference evidence="7" key="1">
    <citation type="submission" date="2020-08" db="EMBL/GenBank/DDBJ databases">
        <title>Multicomponent nature underlies the extraordinary mechanical properties of spider dragline silk.</title>
        <authorList>
            <person name="Kono N."/>
            <person name="Nakamura H."/>
            <person name="Mori M."/>
            <person name="Yoshida Y."/>
            <person name="Ohtoshi R."/>
            <person name="Malay A.D."/>
            <person name="Moran D.A.P."/>
            <person name="Tomita M."/>
            <person name="Numata K."/>
            <person name="Arakawa K."/>
        </authorList>
    </citation>
    <scope>NUCLEOTIDE SEQUENCE</scope>
</reference>
<dbReference type="SUPFAM" id="SSF47113">
    <property type="entry name" value="Histone-fold"/>
    <property type="match status" value="1"/>
</dbReference>
<dbReference type="PANTHER" id="PTHR11380:SF16">
    <property type="entry name" value="TRANSCRIPTION INITIATION PROTEIN SPT3 HOMOLOG"/>
    <property type="match status" value="1"/>
</dbReference>
<dbReference type="InterPro" id="IPR009072">
    <property type="entry name" value="Histone-fold"/>
</dbReference>
<keyword evidence="3" id="KW-0804">Transcription</keyword>
<protein>
    <submittedName>
        <fullName evidence="7">Transcription initiation protein SPT3-like protein</fullName>
    </submittedName>
</protein>
<dbReference type="EMBL" id="BMAW01130173">
    <property type="protein sequence ID" value="GFU33885.1"/>
    <property type="molecule type" value="Genomic_DNA"/>
</dbReference>
<accession>A0A8X6QNC4</accession>
<dbReference type="Gene3D" id="1.10.20.10">
    <property type="entry name" value="Histone, subunit A"/>
    <property type="match status" value="1"/>
</dbReference>
<dbReference type="CDD" id="cd22926">
    <property type="entry name" value="HFD_SPT3"/>
    <property type="match status" value="1"/>
</dbReference>
<dbReference type="Proteomes" id="UP000887013">
    <property type="component" value="Unassembled WGS sequence"/>
</dbReference>
<dbReference type="InterPro" id="IPR003195">
    <property type="entry name" value="TFIID_TAF13"/>
</dbReference>
<gene>
    <name evidence="7" type="primary">X975_02140</name>
    <name evidence="7" type="ORF">NPIL_698071</name>
</gene>
<feature type="region of interest" description="Disordered" evidence="6">
    <location>
        <begin position="249"/>
        <end position="277"/>
    </location>
</feature>
<dbReference type="GO" id="GO:0005634">
    <property type="term" value="C:nucleus"/>
    <property type="evidence" value="ECO:0007669"/>
    <property type="project" value="UniProtKB-SubCell"/>
</dbReference>
<evidence type="ECO:0000256" key="6">
    <source>
        <dbReference type="SAM" id="MobiDB-lite"/>
    </source>
</evidence>
<evidence type="ECO:0000256" key="2">
    <source>
        <dbReference type="ARBA" id="ARBA00023015"/>
    </source>
</evidence>
<dbReference type="GO" id="GO:0046982">
    <property type="term" value="F:protein heterodimerization activity"/>
    <property type="evidence" value="ECO:0007669"/>
    <property type="project" value="InterPro"/>
</dbReference>
<evidence type="ECO:0000256" key="4">
    <source>
        <dbReference type="ARBA" id="ARBA00023242"/>
    </source>
</evidence>
<evidence type="ECO:0000313" key="7">
    <source>
        <dbReference type="EMBL" id="GFU33885.1"/>
    </source>
</evidence>
<dbReference type="AlphaFoldDB" id="A0A8X6QNC4"/>
<keyword evidence="2" id="KW-0805">Transcription regulation</keyword>
<organism evidence="7 8">
    <name type="scientific">Nephila pilipes</name>
    <name type="common">Giant wood spider</name>
    <name type="synonym">Nephila maculata</name>
    <dbReference type="NCBI Taxonomy" id="299642"/>
    <lineage>
        <taxon>Eukaryota</taxon>
        <taxon>Metazoa</taxon>
        <taxon>Ecdysozoa</taxon>
        <taxon>Arthropoda</taxon>
        <taxon>Chelicerata</taxon>
        <taxon>Arachnida</taxon>
        <taxon>Araneae</taxon>
        <taxon>Araneomorphae</taxon>
        <taxon>Entelegynae</taxon>
        <taxon>Araneoidea</taxon>
        <taxon>Nephilidae</taxon>
        <taxon>Nephila</taxon>
    </lineage>
</organism>
<dbReference type="PANTHER" id="PTHR11380">
    <property type="entry name" value="TRANSCRIPTION INITIATION FACTOR TFIID/SUPT3-RELATED"/>
    <property type="match status" value="1"/>
</dbReference>
<sequence>MEAQREYSASKITTGLVFENEIGCMMHSYGDISRPLKSSVALVERILRDQMNLLLKKASKLNENQKEKYLTHGHLLVLLRKNKDKLTRLMKYLKVKDDFDFLSKKKHAEMSGVVKGCAHGPRIKACLKFLRKVEGKSFRLDTILSDDDPVNFERTKRRYFMANYMDDEEYTDFVAKQSATFNAKKYDNKFKRWLLAEKATKFVPSNLAIQIINYLARETVAEIVEAALLLKRDRHPDWYHNLNDIYKPHSENSTTEETSEDSVFKPKIPPCQPNDPITPENINNALGRLYMKSRKNGQVEWKRTKPRLLCV</sequence>
<comment type="subcellular location">
    <subcellularLocation>
        <location evidence="1">Nucleus</location>
    </subcellularLocation>
</comment>
<dbReference type="Pfam" id="PF02269">
    <property type="entry name" value="TFIID-18kDa"/>
    <property type="match status" value="1"/>
</dbReference>